<dbReference type="Pfam" id="PF01750">
    <property type="entry name" value="HycI"/>
    <property type="match status" value="1"/>
</dbReference>
<dbReference type="NCBIfam" id="TIGR00072">
    <property type="entry name" value="hydrog_prot"/>
    <property type="match status" value="1"/>
</dbReference>
<keyword evidence="4" id="KW-0378">Hydrolase</keyword>
<gene>
    <name evidence="5" type="ORF">AB8998_23045</name>
</gene>
<evidence type="ECO:0000256" key="3">
    <source>
        <dbReference type="ARBA" id="ARBA00022750"/>
    </source>
</evidence>
<keyword evidence="2 5" id="KW-0645">Protease</keyword>
<keyword evidence="6" id="KW-1185">Reference proteome</keyword>
<reference evidence="5 6" key="1">
    <citation type="submission" date="2024-08" db="EMBL/GenBank/DDBJ databases">
        <title>Mycobacterium servetensis sp. nov., a novel rapid-growing mycobacterial species recovered from a human patient in Zaragoza, Spain.</title>
        <authorList>
            <person name="Tristancho-Baro A.I."/>
            <person name="Buenestado-Serrano S."/>
            <person name="Garcia De Viedma D."/>
            <person name="Milagro-Beamonte A."/>
            <person name="Burillo N."/>
            <person name="Sanz S."/>
            <person name="Lopez-Calleja A.I."/>
            <person name="Penas-Utrilla D."/>
            <person name="Guardingo M."/>
            <person name="Garcia M.J."/>
            <person name="Vinuelas-Bayon J."/>
        </authorList>
    </citation>
    <scope>NUCLEOTIDE SEQUENCE [LARGE SCALE GENOMIC DNA]</scope>
    <source>
        <strain evidence="6">HUMS_12744610</strain>
    </source>
</reference>
<comment type="similarity">
    <text evidence="1">Belongs to the peptidase A31 family.</text>
</comment>
<dbReference type="InterPro" id="IPR000671">
    <property type="entry name" value="Peptidase_A31"/>
</dbReference>
<dbReference type="Gene3D" id="3.40.50.1450">
    <property type="entry name" value="HybD-like"/>
    <property type="match status" value="1"/>
</dbReference>
<keyword evidence="3" id="KW-0064">Aspartyl protease</keyword>
<organism evidence="5 6">
    <name type="scientific">Mycobacterium servetii</name>
    <dbReference type="NCBI Taxonomy" id="3237418"/>
    <lineage>
        <taxon>Bacteria</taxon>
        <taxon>Bacillati</taxon>
        <taxon>Actinomycetota</taxon>
        <taxon>Actinomycetes</taxon>
        <taxon>Mycobacteriales</taxon>
        <taxon>Mycobacteriaceae</taxon>
        <taxon>Mycobacterium</taxon>
    </lineage>
</organism>
<name>A0ABV4C524_9MYCO</name>
<dbReference type="SUPFAM" id="SSF53163">
    <property type="entry name" value="HybD-like"/>
    <property type="match status" value="1"/>
</dbReference>
<evidence type="ECO:0000256" key="1">
    <source>
        <dbReference type="ARBA" id="ARBA00006814"/>
    </source>
</evidence>
<protein>
    <submittedName>
        <fullName evidence="5">Hydrogenase maturation protease</fullName>
    </submittedName>
</protein>
<evidence type="ECO:0000313" key="6">
    <source>
        <dbReference type="Proteomes" id="UP001564760"/>
    </source>
</evidence>
<dbReference type="RefSeq" id="WP_369739934.1">
    <property type="nucleotide sequence ID" value="NZ_JBGEDP010000001.1"/>
</dbReference>
<dbReference type="Proteomes" id="UP001564760">
    <property type="component" value="Unassembled WGS sequence"/>
</dbReference>
<sequence length="161" mass="16312">MSAGVVVLGLGNAYRRDDGVGVAAAAAFERLALPGVEVRAAISDPMDLIEAWSGRDLAVVIDAVVTTPAVPGRVRRCALGDLDTGAGLSSHGLDVAGAHALGRALGRVPGAVVVFTVDAADVGHGPGLTPRVAAAVPRVVEQVVNEVSRPTANRSRRPASR</sequence>
<evidence type="ECO:0000313" key="5">
    <source>
        <dbReference type="EMBL" id="MEY8017644.1"/>
    </source>
</evidence>
<accession>A0ABV4C524</accession>
<dbReference type="PANTHER" id="PTHR30302:SF1">
    <property type="entry name" value="HYDROGENASE 2 MATURATION PROTEASE"/>
    <property type="match status" value="1"/>
</dbReference>
<dbReference type="InterPro" id="IPR023430">
    <property type="entry name" value="Pept_HybD-like_dom_sf"/>
</dbReference>
<evidence type="ECO:0000256" key="2">
    <source>
        <dbReference type="ARBA" id="ARBA00022670"/>
    </source>
</evidence>
<comment type="caution">
    <text evidence="5">The sequence shown here is derived from an EMBL/GenBank/DDBJ whole genome shotgun (WGS) entry which is preliminary data.</text>
</comment>
<dbReference type="EMBL" id="JBGEDP010000001">
    <property type="protein sequence ID" value="MEY8017644.1"/>
    <property type="molecule type" value="Genomic_DNA"/>
</dbReference>
<proteinExistence type="inferred from homology"/>
<evidence type="ECO:0000256" key="4">
    <source>
        <dbReference type="ARBA" id="ARBA00022801"/>
    </source>
</evidence>
<dbReference type="GO" id="GO:0006508">
    <property type="term" value="P:proteolysis"/>
    <property type="evidence" value="ECO:0007669"/>
    <property type="project" value="UniProtKB-KW"/>
</dbReference>
<dbReference type="PANTHER" id="PTHR30302">
    <property type="entry name" value="HYDROGENASE 1 MATURATION PROTEASE"/>
    <property type="match status" value="1"/>
</dbReference>
<dbReference type="GO" id="GO:0008233">
    <property type="term" value="F:peptidase activity"/>
    <property type="evidence" value="ECO:0007669"/>
    <property type="project" value="UniProtKB-KW"/>
</dbReference>
<dbReference type="CDD" id="cd00518">
    <property type="entry name" value="H2MP"/>
    <property type="match status" value="1"/>
</dbReference>